<comment type="subcellular location">
    <subcellularLocation>
        <location evidence="3">Endoplasmic reticulum membrane</location>
    </subcellularLocation>
    <subcellularLocation>
        <location evidence="2">Microsome membrane</location>
    </subcellularLocation>
</comment>
<evidence type="ECO:0000256" key="6">
    <source>
        <dbReference type="ARBA" id="ARBA00022723"/>
    </source>
</evidence>
<evidence type="ECO:0000313" key="15">
    <source>
        <dbReference type="Ensembl" id="ENSSPAP00000012338.1"/>
    </source>
</evidence>
<keyword evidence="12" id="KW-0472">Membrane</keyword>
<proteinExistence type="inferred from homology"/>
<keyword evidence="8" id="KW-0492">Microsome</keyword>
<evidence type="ECO:0000256" key="10">
    <source>
        <dbReference type="ARBA" id="ARBA00023004"/>
    </source>
</evidence>
<evidence type="ECO:0000256" key="4">
    <source>
        <dbReference type="ARBA" id="ARBA00010617"/>
    </source>
</evidence>
<dbReference type="FunFam" id="1.10.630.10:FF:000010">
    <property type="entry name" value="cytochrome P450 2W1 isoform X2"/>
    <property type="match status" value="1"/>
</dbReference>
<name>A0A3B4ZTW6_9TELE</name>
<keyword evidence="6 13" id="KW-0479">Metal-binding</keyword>
<dbReference type="InterPro" id="IPR001128">
    <property type="entry name" value="Cyt_P450"/>
</dbReference>
<evidence type="ECO:0000256" key="1">
    <source>
        <dbReference type="ARBA" id="ARBA00001971"/>
    </source>
</evidence>
<evidence type="ECO:0000256" key="2">
    <source>
        <dbReference type="ARBA" id="ARBA00004524"/>
    </source>
</evidence>
<dbReference type="GO" id="GO:0005506">
    <property type="term" value="F:iron ion binding"/>
    <property type="evidence" value="ECO:0007669"/>
    <property type="project" value="InterPro"/>
</dbReference>
<dbReference type="GO" id="GO:0005789">
    <property type="term" value="C:endoplasmic reticulum membrane"/>
    <property type="evidence" value="ECO:0007669"/>
    <property type="project" value="UniProtKB-SubCell"/>
</dbReference>
<dbReference type="STRING" id="144197.ENSSPAP00000012338"/>
<reference evidence="15" key="1">
    <citation type="submission" date="2023-09" db="UniProtKB">
        <authorList>
            <consortium name="Ensembl"/>
        </authorList>
    </citation>
    <scope>IDENTIFICATION</scope>
</reference>
<dbReference type="PROSITE" id="PS00086">
    <property type="entry name" value="CYTOCHROME_P450"/>
    <property type="match status" value="1"/>
</dbReference>
<dbReference type="Gene3D" id="1.10.630.10">
    <property type="entry name" value="Cytochrome P450"/>
    <property type="match status" value="1"/>
</dbReference>
<keyword evidence="5 13" id="KW-0349">Heme</keyword>
<keyword evidence="11 14" id="KW-0503">Monooxygenase</keyword>
<keyword evidence="10 13" id="KW-0408">Iron</keyword>
<evidence type="ECO:0000256" key="3">
    <source>
        <dbReference type="ARBA" id="ARBA00004586"/>
    </source>
</evidence>
<feature type="binding site" description="axial binding residue" evidence="13">
    <location>
        <position position="448"/>
    </location>
    <ligand>
        <name>heme</name>
        <dbReference type="ChEBI" id="CHEBI:30413"/>
    </ligand>
    <ligandPart>
        <name>Fe</name>
        <dbReference type="ChEBI" id="CHEBI:18248"/>
    </ligandPart>
</feature>
<dbReference type="PRINTS" id="PR00463">
    <property type="entry name" value="EP450I"/>
</dbReference>
<evidence type="ECO:0000256" key="9">
    <source>
        <dbReference type="ARBA" id="ARBA00023002"/>
    </source>
</evidence>
<dbReference type="PRINTS" id="PR00385">
    <property type="entry name" value="P450"/>
</dbReference>
<evidence type="ECO:0000256" key="11">
    <source>
        <dbReference type="ARBA" id="ARBA00023033"/>
    </source>
</evidence>
<evidence type="ECO:0000256" key="7">
    <source>
        <dbReference type="ARBA" id="ARBA00022824"/>
    </source>
</evidence>
<dbReference type="AlphaFoldDB" id="A0A3B4ZTW6"/>
<evidence type="ECO:0000256" key="8">
    <source>
        <dbReference type="ARBA" id="ARBA00022848"/>
    </source>
</evidence>
<dbReference type="Ensembl" id="ENSSPAT00000012551.1">
    <property type="protein sequence ID" value="ENSSPAP00000012338.1"/>
    <property type="gene ID" value="ENSSPAG00000007924.1"/>
</dbReference>
<dbReference type="GO" id="GO:0046222">
    <property type="term" value="P:aflatoxin metabolic process"/>
    <property type="evidence" value="ECO:0007669"/>
    <property type="project" value="UniProtKB-ARBA"/>
</dbReference>
<dbReference type="GeneTree" id="ENSGT00940000162649"/>
<sequence length="505" mass="57529">MLEDLLQCSTSASLLGVMLLLLLFHLFQSSFSSREQNREPPGPRAFPLLGNLLQLDLKRLDKVLFDLSKKYGPVFTVYLGPQKVVVLAGYRAVKQALVSHAVEFGNREITPVFHDFNQGHGILFSNGDSWREMRRFALTTLKDFGMGRRISEGRITEECQYLIEEFEQHKGKPFSNAQAIHYAASNIISTLMFGKRFDYDDPVLRAMVEADKETIHLTGSASIMIYNVFPWLGPFLKNWRILMKNVENNKSNIRRIIADLKGTLNPDMCRCFVDAFLIRQQHPENSHYHDDNMLYSVINLFAAGTDTTGHSLQWCLLFMAKYPHIQGCPHKTGDKGVQEELSRVVGSRQVRMEDRKKLPFTDAVIHESQRLANIVPMALPHTTSQDVTFQGYFIRKGTTVFPLLTSVLHDESEWESPHTFNPAHFLNEEGKFIRRDAFMPFSAGRRACLGEGLARMELFLFFTSLLQRFRFTAPPGVSEDELDLTPLVGFTLSPSPQELCAVSRQ</sequence>
<evidence type="ECO:0000256" key="14">
    <source>
        <dbReference type="RuleBase" id="RU000461"/>
    </source>
</evidence>
<protein>
    <submittedName>
        <fullName evidence="15">Cytochrome P450 2K1-like</fullName>
    </submittedName>
</protein>
<dbReference type="GO" id="GO:0006805">
    <property type="term" value="P:xenobiotic metabolic process"/>
    <property type="evidence" value="ECO:0007669"/>
    <property type="project" value="TreeGrafter"/>
</dbReference>
<dbReference type="GO" id="GO:0020037">
    <property type="term" value="F:heme binding"/>
    <property type="evidence" value="ECO:0007669"/>
    <property type="project" value="InterPro"/>
</dbReference>
<evidence type="ECO:0000256" key="5">
    <source>
        <dbReference type="ARBA" id="ARBA00022617"/>
    </source>
</evidence>
<dbReference type="SUPFAM" id="SSF48264">
    <property type="entry name" value="Cytochrome P450"/>
    <property type="match status" value="1"/>
</dbReference>
<keyword evidence="9 14" id="KW-0560">Oxidoreductase</keyword>
<dbReference type="InterPro" id="IPR036396">
    <property type="entry name" value="Cyt_P450_sf"/>
</dbReference>
<keyword evidence="7" id="KW-0256">Endoplasmic reticulum</keyword>
<evidence type="ECO:0000256" key="13">
    <source>
        <dbReference type="PIRSR" id="PIRSR602401-1"/>
    </source>
</evidence>
<accession>A0A3B4ZTW6</accession>
<dbReference type="PANTHER" id="PTHR24300">
    <property type="entry name" value="CYTOCHROME P450 508A4-RELATED"/>
    <property type="match status" value="1"/>
</dbReference>
<dbReference type="InterPro" id="IPR017972">
    <property type="entry name" value="Cyt_P450_CS"/>
</dbReference>
<dbReference type="PANTHER" id="PTHR24300:SF319">
    <property type="entry name" value="CYTOCHROME P450, FAMILY 2, SUBFAMILY AC, POLYPEPTIDE 1"/>
    <property type="match status" value="1"/>
</dbReference>
<dbReference type="InterPro" id="IPR002401">
    <property type="entry name" value="Cyt_P450_E_grp-I"/>
</dbReference>
<dbReference type="InterPro" id="IPR050182">
    <property type="entry name" value="Cytochrome_P450_fam2"/>
</dbReference>
<dbReference type="Pfam" id="PF00067">
    <property type="entry name" value="p450"/>
    <property type="match status" value="1"/>
</dbReference>
<comment type="similarity">
    <text evidence="4 14">Belongs to the cytochrome P450 family.</text>
</comment>
<evidence type="ECO:0000256" key="12">
    <source>
        <dbReference type="ARBA" id="ARBA00023136"/>
    </source>
</evidence>
<organism evidence="15">
    <name type="scientific">Stegastes partitus</name>
    <name type="common">bicolor damselfish</name>
    <dbReference type="NCBI Taxonomy" id="144197"/>
    <lineage>
        <taxon>Eukaryota</taxon>
        <taxon>Metazoa</taxon>
        <taxon>Chordata</taxon>
        <taxon>Craniata</taxon>
        <taxon>Vertebrata</taxon>
        <taxon>Euteleostomi</taxon>
        <taxon>Actinopterygii</taxon>
        <taxon>Neopterygii</taxon>
        <taxon>Teleostei</taxon>
        <taxon>Neoteleostei</taxon>
        <taxon>Acanthomorphata</taxon>
        <taxon>Ovalentaria</taxon>
        <taxon>Pomacentridae</taxon>
        <taxon>Stegastes</taxon>
    </lineage>
</organism>
<comment type="cofactor">
    <cofactor evidence="1 13">
        <name>heme</name>
        <dbReference type="ChEBI" id="CHEBI:30413"/>
    </cofactor>
</comment>
<dbReference type="GO" id="GO:0006082">
    <property type="term" value="P:organic acid metabolic process"/>
    <property type="evidence" value="ECO:0007669"/>
    <property type="project" value="TreeGrafter"/>
</dbReference>
<dbReference type="GO" id="GO:0016712">
    <property type="term" value="F:oxidoreductase activity, acting on paired donors, with incorporation or reduction of molecular oxygen, reduced flavin or flavoprotein as one donor, and incorporation of one atom of oxygen"/>
    <property type="evidence" value="ECO:0007669"/>
    <property type="project" value="TreeGrafter"/>
</dbReference>